<dbReference type="InterPro" id="IPR027396">
    <property type="entry name" value="DsrEFH-like"/>
</dbReference>
<evidence type="ECO:0008006" key="3">
    <source>
        <dbReference type="Google" id="ProtNLM"/>
    </source>
</evidence>
<name>A0A511NE76_9FLAO</name>
<keyword evidence="2" id="KW-1185">Reference proteome</keyword>
<reference evidence="1 2" key="1">
    <citation type="submission" date="2019-07" db="EMBL/GenBank/DDBJ databases">
        <title>Whole genome shotgun sequence of Empedobacter brevis NBRC 14943.</title>
        <authorList>
            <person name="Hosoyama A."/>
            <person name="Uohara A."/>
            <person name="Ohji S."/>
            <person name="Ichikawa N."/>
        </authorList>
    </citation>
    <scope>NUCLEOTIDE SEQUENCE [LARGE SCALE GENOMIC DNA]</scope>
    <source>
        <strain evidence="1 2">NBRC 14943</strain>
    </source>
</reference>
<proteinExistence type="predicted"/>
<dbReference type="Proteomes" id="UP000321245">
    <property type="component" value="Unassembled WGS sequence"/>
</dbReference>
<dbReference type="STRING" id="1218108.GCA_000382425_01121"/>
<dbReference type="SUPFAM" id="SSF75169">
    <property type="entry name" value="DsrEFH-like"/>
    <property type="match status" value="1"/>
</dbReference>
<accession>A0A511NE76</accession>
<dbReference type="Gene3D" id="3.40.1260.10">
    <property type="entry name" value="DsrEFH-like"/>
    <property type="match status" value="1"/>
</dbReference>
<dbReference type="RefSeq" id="WP_019974630.1">
    <property type="nucleotide sequence ID" value="NZ_BJXC01000003.1"/>
</dbReference>
<evidence type="ECO:0000313" key="1">
    <source>
        <dbReference type="EMBL" id="GEM50917.1"/>
    </source>
</evidence>
<dbReference type="EMBL" id="BJXC01000003">
    <property type="protein sequence ID" value="GEM50917.1"/>
    <property type="molecule type" value="Genomic_DNA"/>
</dbReference>
<dbReference type="AlphaFoldDB" id="A0A511NE76"/>
<protein>
    <recommendedName>
        <fullName evidence="3">Sulfur reduction protein DsrE</fullName>
    </recommendedName>
</protein>
<gene>
    <name evidence="1" type="ORF">EB1_07070</name>
</gene>
<organism evidence="1 2">
    <name type="scientific">Empedobacter brevis NBRC 14943 = ATCC 43319</name>
    <dbReference type="NCBI Taxonomy" id="1218108"/>
    <lineage>
        <taxon>Bacteria</taxon>
        <taxon>Pseudomonadati</taxon>
        <taxon>Bacteroidota</taxon>
        <taxon>Flavobacteriia</taxon>
        <taxon>Flavobacteriales</taxon>
        <taxon>Weeksellaceae</taxon>
        <taxon>Empedobacter</taxon>
    </lineage>
</organism>
<sequence>MKKIAFIAALAVTFTMQAKERKSEISQIEHSQPLKKKGKYAIMVQTKMMLMSSIMTGQEILKNNPKATFEIVMIAGVVKDIAEEQDLKEIMIKANEAGIRFVSCEFAMNKLGVSKNQYLDFVQTTPNAFIYLFELQEKGFHQIIL</sequence>
<comment type="caution">
    <text evidence="1">The sequence shown here is derived from an EMBL/GenBank/DDBJ whole genome shotgun (WGS) entry which is preliminary data.</text>
</comment>
<dbReference type="InterPro" id="IPR032836">
    <property type="entry name" value="DsrE2-like"/>
</dbReference>
<dbReference type="Pfam" id="PF13686">
    <property type="entry name" value="DrsE_2"/>
    <property type="match status" value="1"/>
</dbReference>
<dbReference type="GeneID" id="84649340"/>
<dbReference type="OrthoDB" id="1467432at2"/>
<evidence type="ECO:0000313" key="2">
    <source>
        <dbReference type="Proteomes" id="UP000321245"/>
    </source>
</evidence>